<dbReference type="InterPro" id="IPR009318">
    <property type="entry name" value="Gustatory_rcpt"/>
</dbReference>
<keyword evidence="11" id="KW-1185">Reference proteome</keyword>
<keyword evidence="6 9" id="KW-0472">Membrane</keyword>
<evidence type="ECO:0000256" key="2">
    <source>
        <dbReference type="ARBA" id="ARBA00005327"/>
    </source>
</evidence>
<evidence type="ECO:0000313" key="11">
    <source>
        <dbReference type="Proteomes" id="UP000823941"/>
    </source>
</evidence>
<reference evidence="10 11" key="1">
    <citation type="submission" date="2021-06" db="EMBL/GenBank/DDBJ databases">
        <title>A haploid diamondback moth (Plutella xylostella L.) genome assembly resolves 31 chromosomes and identifies a diamide resistance mutation.</title>
        <authorList>
            <person name="Ward C.M."/>
            <person name="Perry K.D."/>
            <person name="Baker G."/>
            <person name="Powis K."/>
            <person name="Heckel D.G."/>
            <person name="Baxter S.W."/>
        </authorList>
    </citation>
    <scope>NUCLEOTIDE SEQUENCE [LARGE SCALE GENOMIC DNA]</scope>
    <source>
        <strain evidence="10 11">LV</strain>
        <tissue evidence="10">Single pupa</tissue>
    </source>
</reference>
<keyword evidence="7 8" id="KW-0675">Receptor</keyword>
<dbReference type="EMBL" id="JAHIBW010000015">
    <property type="protein sequence ID" value="KAG7304213.1"/>
    <property type="molecule type" value="Genomic_DNA"/>
</dbReference>
<evidence type="ECO:0000256" key="4">
    <source>
        <dbReference type="ARBA" id="ARBA00022692"/>
    </source>
</evidence>
<protein>
    <recommendedName>
        <fullName evidence="8">Gustatory receptor</fullName>
    </recommendedName>
</protein>
<dbReference type="PIRSF" id="PIRSF038981">
    <property type="entry name" value="GRP"/>
    <property type="match status" value="1"/>
</dbReference>
<dbReference type="Proteomes" id="UP000823941">
    <property type="component" value="Chromosome 15"/>
</dbReference>
<comment type="caution">
    <text evidence="10">The sequence shown here is derived from an EMBL/GenBank/DDBJ whole genome shotgun (WGS) entry which is preliminary data.</text>
</comment>
<feature type="transmembrane region" description="Helical" evidence="9">
    <location>
        <begin position="352"/>
        <end position="372"/>
    </location>
</feature>
<feature type="transmembrane region" description="Helical" evidence="9">
    <location>
        <begin position="298"/>
        <end position="318"/>
    </location>
</feature>
<evidence type="ECO:0000256" key="7">
    <source>
        <dbReference type="ARBA" id="ARBA00023170"/>
    </source>
</evidence>
<keyword evidence="4 9" id="KW-0812">Transmembrane</keyword>
<dbReference type="PANTHER" id="PTHR21421">
    <property type="entry name" value="GUSTATORY RECEPTOR"/>
    <property type="match status" value="1"/>
</dbReference>
<keyword evidence="5 9" id="KW-1133">Transmembrane helix</keyword>
<comment type="function">
    <text evidence="8">Plays a role in the sugar gustatory response.</text>
</comment>
<feature type="transmembrane region" description="Helical" evidence="9">
    <location>
        <begin position="119"/>
        <end position="139"/>
    </location>
</feature>
<evidence type="ECO:0000256" key="9">
    <source>
        <dbReference type="SAM" id="Phobius"/>
    </source>
</evidence>
<evidence type="ECO:0000256" key="3">
    <source>
        <dbReference type="ARBA" id="ARBA00022475"/>
    </source>
</evidence>
<keyword evidence="8" id="KW-0807">Transducer</keyword>
<keyword evidence="3" id="KW-1003">Cell membrane</keyword>
<proteinExistence type="inferred from homology"/>
<evidence type="ECO:0000256" key="5">
    <source>
        <dbReference type="ARBA" id="ARBA00022989"/>
    </source>
</evidence>
<accession>A0ABQ7QG59</accession>
<feature type="transmembrane region" description="Helical" evidence="9">
    <location>
        <begin position="90"/>
        <end position="113"/>
    </location>
</feature>
<name>A0ABQ7QG59_PLUXY</name>
<dbReference type="Pfam" id="PF06151">
    <property type="entry name" value="Trehalose_recp"/>
    <property type="match status" value="2"/>
</dbReference>
<evidence type="ECO:0000256" key="8">
    <source>
        <dbReference type="PIRNR" id="PIRNR038981"/>
    </source>
</evidence>
<gene>
    <name evidence="10" type="ORF">JYU34_011151</name>
</gene>
<organism evidence="10 11">
    <name type="scientific">Plutella xylostella</name>
    <name type="common">Diamondback moth</name>
    <name type="synonym">Plutella maculipennis</name>
    <dbReference type="NCBI Taxonomy" id="51655"/>
    <lineage>
        <taxon>Eukaryota</taxon>
        <taxon>Metazoa</taxon>
        <taxon>Ecdysozoa</taxon>
        <taxon>Arthropoda</taxon>
        <taxon>Hexapoda</taxon>
        <taxon>Insecta</taxon>
        <taxon>Pterygota</taxon>
        <taxon>Neoptera</taxon>
        <taxon>Endopterygota</taxon>
        <taxon>Lepidoptera</taxon>
        <taxon>Glossata</taxon>
        <taxon>Ditrysia</taxon>
        <taxon>Yponomeutoidea</taxon>
        <taxon>Plutellidae</taxon>
        <taxon>Plutella</taxon>
    </lineage>
</organism>
<sequence length="463" mass="53548">MLNRQVDLQLLQQKLEMFERLRRKSTQIVMAKNVVLEKKLQILSEEREVQGFHRALRLTMLAPRLLGMLPLSGLTCPDSSQLRFRLISPYLPIFIFALFGQLFMITCNLYRMFDIGCSLGTITNCLFYASGCFSTIFMIRIGQRWPDTVQVIEAVERRLPPLPGRVTRQCNGIMIFVLTAALVEHVLCDVYLYKEASACHDGDIWRKYFTDNIPWIYNYIPYSPWKAVVTEMFNIHSTFMWSFNDALVMVCSIYLTHHFLNHNRLLENVMGQETFHLKEFRIQYKNMMNLVNIINKEIGVVIVISFFCNLYWICMQLFNSLNKSDNSDNDFPSVECQQRSIANKSSLEHNMYFAFSFTFLFVKALLVSFLGARIHSNSLVPLSMLFEVSSSNYDIEVQRFIDQVKHSHVAISGLDFFHVTRQMILTLVATIVTYELVLLQLNIDSIITADGNATTTTVKPLSV</sequence>
<dbReference type="PANTHER" id="PTHR21421:SF29">
    <property type="entry name" value="GUSTATORY RECEPTOR 5A FOR TREHALOSE-RELATED"/>
    <property type="match status" value="1"/>
</dbReference>
<evidence type="ECO:0000256" key="1">
    <source>
        <dbReference type="ARBA" id="ARBA00004651"/>
    </source>
</evidence>
<comment type="similarity">
    <text evidence="2">Belongs to the insect chemoreceptor superfamily. Gustatory receptor (GR) family. Gr5a subfamily.</text>
</comment>
<comment type="subcellular location">
    <subcellularLocation>
        <location evidence="1">Cell membrane</location>
        <topology evidence="1">Multi-pass membrane protein</topology>
    </subcellularLocation>
</comment>
<evidence type="ECO:0000256" key="6">
    <source>
        <dbReference type="ARBA" id="ARBA00023136"/>
    </source>
</evidence>
<evidence type="ECO:0000313" key="10">
    <source>
        <dbReference type="EMBL" id="KAG7304213.1"/>
    </source>
</evidence>